<feature type="compositionally biased region" description="Acidic residues" evidence="1">
    <location>
        <begin position="119"/>
        <end position="129"/>
    </location>
</feature>
<gene>
    <name evidence="2" type="ORF">P6N53_07325</name>
</gene>
<dbReference type="SUPFAM" id="SSF158622">
    <property type="entry name" value="YheA/YmcA-like"/>
    <property type="match status" value="1"/>
</dbReference>
<feature type="region of interest" description="Disordered" evidence="1">
    <location>
        <begin position="109"/>
        <end position="129"/>
    </location>
</feature>
<reference evidence="2" key="2">
    <citation type="submission" date="2023-03" db="EMBL/GenBank/DDBJ databases">
        <authorList>
            <person name="Zhang Z."/>
        </authorList>
    </citation>
    <scope>NUCLEOTIDE SEQUENCE</scope>
    <source>
        <strain evidence="2">DSA</strain>
    </source>
</reference>
<reference evidence="2" key="1">
    <citation type="journal article" date="2023" name="J. Hazard. Mater.">
        <title>Anaerobic biodegradation of pyrene and benzo[a]pyrene by a new sulfate-reducing Desulforamulus aquiferis strain DSA.</title>
        <authorList>
            <person name="Zhang Z."/>
            <person name="Sun J."/>
            <person name="Gong X."/>
            <person name="Wang C."/>
            <person name="Wang H."/>
        </authorList>
    </citation>
    <scope>NUCLEOTIDE SEQUENCE</scope>
    <source>
        <strain evidence="2">DSA</strain>
    </source>
</reference>
<dbReference type="Gene3D" id="1.20.1500.10">
    <property type="entry name" value="YheA/YmcA-like"/>
    <property type="match status" value="1"/>
</dbReference>
<keyword evidence="3" id="KW-1185">Reference proteome</keyword>
<accession>A0AAW7ZBG5</accession>
<dbReference type="EMBL" id="JARPTC010000009">
    <property type="protein sequence ID" value="MDO7787024.1"/>
    <property type="molecule type" value="Genomic_DNA"/>
</dbReference>
<evidence type="ECO:0000313" key="2">
    <source>
        <dbReference type="EMBL" id="MDO7787024.1"/>
    </source>
</evidence>
<dbReference type="RefSeq" id="WP_304542134.1">
    <property type="nucleotide sequence ID" value="NZ_JARPTC010000009.1"/>
</dbReference>
<dbReference type="Pfam" id="PF06133">
    <property type="entry name" value="Com_YlbF"/>
    <property type="match status" value="1"/>
</dbReference>
<proteinExistence type="predicted"/>
<evidence type="ECO:0000313" key="3">
    <source>
        <dbReference type="Proteomes" id="UP001172911"/>
    </source>
</evidence>
<protein>
    <submittedName>
        <fullName evidence="2">YlbF family regulator</fullName>
    </submittedName>
</protein>
<dbReference type="InterPro" id="IPR010368">
    <property type="entry name" value="Com_YlbF"/>
</dbReference>
<dbReference type="Proteomes" id="UP001172911">
    <property type="component" value="Unassembled WGS sequence"/>
</dbReference>
<dbReference type="InterPro" id="IPR023378">
    <property type="entry name" value="YheA/YmcA-like_dom_sf"/>
</dbReference>
<evidence type="ECO:0000256" key="1">
    <source>
        <dbReference type="SAM" id="MobiDB-lite"/>
    </source>
</evidence>
<comment type="caution">
    <text evidence="2">The sequence shown here is derived from an EMBL/GenBank/DDBJ whole genome shotgun (WGS) entry which is preliminary data.</text>
</comment>
<organism evidence="2 3">
    <name type="scientific">Desulforamulus aquiferis</name>
    <dbReference type="NCBI Taxonomy" id="1397668"/>
    <lineage>
        <taxon>Bacteria</taxon>
        <taxon>Bacillati</taxon>
        <taxon>Bacillota</taxon>
        <taxon>Clostridia</taxon>
        <taxon>Eubacteriales</taxon>
        <taxon>Peptococcaceae</taxon>
        <taxon>Desulforamulus</taxon>
    </lineage>
</organism>
<name>A0AAW7ZBG5_9FIRM</name>
<dbReference type="AlphaFoldDB" id="A0AAW7ZBG5"/>
<sequence>MAKIDTALNMCVELGRVLSETEEFKNMKQAEAALLHDDEARGLVEGLQSLQVHIQKKKLAGVEITEEDKRNMQRTEEEAIKNPLVKASFEAHEKFQGIMTLVTAKIREGIRANNQPQPVDDEETEGELN</sequence>